<name>A0ABP3RBB8_9HYPH</name>
<reference evidence="11" key="1">
    <citation type="journal article" date="2019" name="Int. J. Syst. Evol. Microbiol.">
        <title>The Global Catalogue of Microorganisms (GCM) 10K type strain sequencing project: providing services to taxonomists for standard genome sequencing and annotation.</title>
        <authorList>
            <consortium name="The Broad Institute Genomics Platform"/>
            <consortium name="The Broad Institute Genome Sequencing Center for Infectious Disease"/>
            <person name="Wu L."/>
            <person name="Ma J."/>
        </authorList>
    </citation>
    <scope>NUCLEOTIDE SEQUENCE [LARGE SCALE GENOMIC DNA]</scope>
    <source>
        <strain evidence="11">JCM 15115</strain>
    </source>
</reference>
<dbReference type="Gene3D" id="1.10.3720.10">
    <property type="entry name" value="MetI-like"/>
    <property type="match status" value="1"/>
</dbReference>
<evidence type="ECO:0000256" key="2">
    <source>
        <dbReference type="ARBA" id="ARBA00022448"/>
    </source>
</evidence>
<evidence type="ECO:0000256" key="4">
    <source>
        <dbReference type="ARBA" id="ARBA00022519"/>
    </source>
</evidence>
<feature type="transmembrane region" description="Helical" evidence="8">
    <location>
        <begin position="135"/>
        <end position="158"/>
    </location>
</feature>
<keyword evidence="3" id="KW-1003">Cell membrane</keyword>
<keyword evidence="4" id="KW-0997">Cell inner membrane</keyword>
<feature type="transmembrane region" description="Helical" evidence="8">
    <location>
        <begin position="233"/>
        <end position="252"/>
    </location>
</feature>
<evidence type="ECO:0000313" key="11">
    <source>
        <dbReference type="Proteomes" id="UP001424441"/>
    </source>
</evidence>
<evidence type="ECO:0000256" key="6">
    <source>
        <dbReference type="ARBA" id="ARBA00022989"/>
    </source>
</evidence>
<evidence type="ECO:0000256" key="8">
    <source>
        <dbReference type="RuleBase" id="RU363032"/>
    </source>
</evidence>
<feature type="transmembrane region" description="Helical" evidence="8">
    <location>
        <begin position="12"/>
        <end position="32"/>
    </location>
</feature>
<gene>
    <name evidence="10" type="ORF">GCM10008943_22560</name>
</gene>
<evidence type="ECO:0000256" key="5">
    <source>
        <dbReference type="ARBA" id="ARBA00022692"/>
    </source>
</evidence>
<accession>A0ABP3RBB8</accession>
<comment type="caution">
    <text evidence="10">The sequence shown here is derived from an EMBL/GenBank/DDBJ whole genome shotgun (WGS) entry which is preliminary data.</text>
</comment>
<dbReference type="RefSeq" id="WP_343805605.1">
    <property type="nucleotide sequence ID" value="NZ_BAAADE010000004.1"/>
</dbReference>
<dbReference type="EMBL" id="BAAADE010000004">
    <property type="protein sequence ID" value="GAA0606497.1"/>
    <property type="molecule type" value="Genomic_DNA"/>
</dbReference>
<dbReference type="Pfam" id="PF00528">
    <property type="entry name" value="BPD_transp_1"/>
    <property type="match status" value="1"/>
</dbReference>
<feature type="transmembrane region" description="Helical" evidence="8">
    <location>
        <begin position="179"/>
        <end position="199"/>
    </location>
</feature>
<keyword evidence="2 8" id="KW-0813">Transport</keyword>
<organism evidence="10 11">
    <name type="scientific">Paenochrobactrum glaciei</name>
    <dbReference type="NCBI Taxonomy" id="486407"/>
    <lineage>
        <taxon>Bacteria</taxon>
        <taxon>Pseudomonadati</taxon>
        <taxon>Pseudomonadota</taxon>
        <taxon>Alphaproteobacteria</taxon>
        <taxon>Hyphomicrobiales</taxon>
        <taxon>Brucellaceae</taxon>
        <taxon>Paenochrobactrum</taxon>
    </lineage>
</organism>
<feature type="transmembrane region" description="Helical" evidence="8">
    <location>
        <begin position="67"/>
        <end position="87"/>
    </location>
</feature>
<proteinExistence type="inferred from homology"/>
<evidence type="ECO:0000256" key="7">
    <source>
        <dbReference type="ARBA" id="ARBA00023136"/>
    </source>
</evidence>
<protein>
    <submittedName>
        <fullName evidence="10">ABC transporter permease</fullName>
    </submittedName>
</protein>
<evidence type="ECO:0000256" key="3">
    <source>
        <dbReference type="ARBA" id="ARBA00022475"/>
    </source>
</evidence>
<dbReference type="PANTHER" id="PTHR43357:SF4">
    <property type="entry name" value="INNER MEMBRANE ABC TRANSPORTER PERMEASE PROTEIN YDCV"/>
    <property type="match status" value="1"/>
</dbReference>
<evidence type="ECO:0000259" key="9">
    <source>
        <dbReference type="PROSITE" id="PS50928"/>
    </source>
</evidence>
<feature type="transmembrane region" description="Helical" evidence="8">
    <location>
        <begin position="99"/>
        <end position="123"/>
    </location>
</feature>
<dbReference type="InterPro" id="IPR035906">
    <property type="entry name" value="MetI-like_sf"/>
</dbReference>
<evidence type="ECO:0000313" key="10">
    <source>
        <dbReference type="EMBL" id="GAA0606497.1"/>
    </source>
</evidence>
<keyword evidence="6 8" id="KW-1133">Transmembrane helix</keyword>
<dbReference type="PANTHER" id="PTHR43357">
    <property type="entry name" value="INNER MEMBRANE ABC TRANSPORTER PERMEASE PROTEIN YDCV"/>
    <property type="match status" value="1"/>
</dbReference>
<feature type="domain" description="ABC transmembrane type-1" evidence="9">
    <location>
        <begin position="63"/>
        <end position="252"/>
    </location>
</feature>
<evidence type="ECO:0000256" key="1">
    <source>
        <dbReference type="ARBA" id="ARBA00004429"/>
    </source>
</evidence>
<dbReference type="Proteomes" id="UP001424441">
    <property type="component" value="Unassembled WGS sequence"/>
</dbReference>
<dbReference type="InterPro" id="IPR000515">
    <property type="entry name" value="MetI-like"/>
</dbReference>
<keyword evidence="5 8" id="KW-0812">Transmembrane</keyword>
<dbReference type="CDD" id="cd06261">
    <property type="entry name" value="TM_PBP2"/>
    <property type="match status" value="1"/>
</dbReference>
<sequence>MRNLPLNLVRLSALIVYLFLLTPLIIVVLFSFSDKSYFSFPPTGFSVRWYVAAWESGLFLEPAIRSLLLATFSTFAAAIIAIPAALGMRNMADRRLKTILEFMILSPLIVPALIIGIAFLYMFNRMGILDTFPALLLSHGLLVLPYMFRSVFTSAVNLRQNLIDASEILGAGSWMTFKNVIMPSLMPGIISGAIFSFIISLDQFTVSLFVTQSDQTVLPVAIYKYLSDMNDPVTAAVSTILVVFGLALALIIDRLGWLKHLSGGSA</sequence>
<keyword evidence="11" id="KW-1185">Reference proteome</keyword>
<dbReference type="PROSITE" id="PS50928">
    <property type="entry name" value="ABC_TM1"/>
    <property type="match status" value="1"/>
</dbReference>
<comment type="similarity">
    <text evidence="8">Belongs to the binding-protein-dependent transport system permease family.</text>
</comment>
<keyword evidence="7 8" id="KW-0472">Membrane</keyword>
<comment type="subcellular location">
    <subcellularLocation>
        <location evidence="1">Cell inner membrane</location>
        <topology evidence="1">Multi-pass membrane protein</topology>
    </subcellularLocation>
    <subcellularLocation>
        <location evidence="8">Cell membrane</location>
        <topology evidence="8">Multi-pass membrane protein</topology>
    </subcellularLocation>
</comment>
<dbReference type="SUPFAM" id="SSF161098">
    <property type="entry name" value="MetI-like"/>
    <property type="match status" value="1"/>
</dbReference>